<dbReference type="Proteomes" id="UP000178857">
    <property type="component" value="Unassembled WGS sequence"/>
</dbReference>
<dbReference type="GO" id="GO:0016763">
    <property type="term" value="F:pentosyltransferase activity"/>
    <property type="evidence" value="ECO:0007669"/>
    <property type="project" value="TreeGrafter"/>
</dbReference>
<evidence type="ECO:0000256" key="2">
    <source>
        <dbReference type="ARBA" id="ARBA00022475"/>
    </source>
</evidence>
<dbReference type="STRING" id="1802069.A2970_00485"/>
<feature type="transmembrane region" description="Helical" evidence="8">
    <location>
        <begin position="174"/>
        <end position="199"/>
    </location>
</feature>
<name>A0A1F7JBV3_9BACT</name>
<feature type="transmembrane region" description="Helical" evidence="8">
    <location>
        <begin position="350"/>
        <end position="367"/>
    </location>
</feature>
<feature type="transmembrane region" description="Helical" evidence="8">
    <location>
        <begin position="93"/>
        <end position="110"/>
    </location>
</feature>
<feature type="transmembrane region" description="Helical" evidence="8">
    <location>
        <begin position="374"/>
        <end position="392"/>
    </location>
</feature>
<feature type="transmembrane region" description="Helical" evidence="8">
    <location>
        <begin position="143"/>
        <end position="162"/>
    </location>
</feature>
<protein>
    <recommendedName>
        <fullName evidence="9">Glycosyltransferase RgtA/B/C/D-like domain-containing protein</fullName>
    </recommendedName>
</protein>
<proteinExistence type="predicted"/>
<dbReference type="AlphaFoldDB" id="A0A1F7JBV3"/>
<dbReference type="PANTHER" id="PTHR33908:SF11">
    <property type="entry name" value="MEMBRANE PROTEIN"/>
    <property type="match status" value="1"/>
</dbReference>
<feature type="transmembrane region" description="Helical" evidence="8">
    <location>
        <begin position="70"/>
        <end position="87"/>
    </location>
</feature>
<keyword evidence="6 8" id="KW-1133">Transmembrane helix</keyword>
<dbReference type="Pfam" id="PF13231">
    <property type="entry name" value="PMT_2"/>
    <property type="match status" value="1"/>
</dbReference>
<dbReference type="GO" id="GO:0009103">
    <property type="term" value="P:lipopolysaccharide biosynthetic process"/>
    <property type="evidence" value="ECO:0007669"/>
    <property type="project" value="UniProtKB-ARBA"/>
</dbReference>
<accession>A0A1F7JBV3</accession>
<evidence type="ECO:0000256" key="7">
    <source>
        <dbReference type="ARBA" id="ARBA00023136"/>
    </source>
</evidence>
<keyword evidence="7 8" id="KW-0472">Membrane</keyword>
<evidence type="ECO:0000256" key="8">
    <source>
        <dbReference type="SAM" id="Phobius"/>
    </source>
</evidence>
<comment type="subcellular location">
    <subcellularLocation>
        <location evidence="1">Cell membrane</location>
        <topology evidence="1">Multi-pass membrane protein</topology>
    </subcellularLocation>
</comment>
<sequence length="531" mass="60828">MKKYWVAIVLSFIVLLSVGLFFFKINQVPRCLNADEASFAYNAYSILKTGADEYGKFLPLRLKAFGDNRFPLLSYLAIPWIAILGLNETAARLANFPFVLLFPIAVFFLAKELFNNKCTPLITALMTALSVGLQSMGRQTHEAYVTAFLLTVATYFFVRFIKKQTTLNFSLFNLIFFLALFGYHSTRLWAGFYFLVLLFSTVKKKIRLKHLLIYVGVLLIFAVTDLIYTPSRVANLLFFNSEGFKAKVYELRIEGGLRFIYNKATVGAKDVINEYSKYFSPQFLAINGDENYRFGYPGMGPITIVEYILVFVGIYFLFKNKEKWRYLLAALFLFSPVSAILSWAGMSLTRSLFIIIPAVIIAAYAVSELTKKSKWLLAGVLGLYLIFAAYNWDFYLFHFPQRAVVVRAWQCGYKELAGYVKENYKRFDQFYITKKNGQPYIFLLFYLNYPPALYQTQAKLSPPDEYGFGQVDEFDKFKFSVAPVGADKNAVVVGFPDDFPSDITTAEKESIKIIKVGTEEMFWIKEITKTP</sequence>
<dbReference type="PANTHER" id="PTHR33908">
    <property type="entry name" value="MANNOSYLTRANSFERASE YKCB-RELATED"/>
    <property type="match status" value="1"/>
</dbReference>
<evidence type="ECO:0000259" key="9">
    <source>
        <dbReference type="Pfam" id="PF13231"/>
    </source>
</evidence>
<reference evidence="10 11" key="1">
    <citation type="journal article" date="2016" name="Nat. Commun.">
        <title>Thousands of microbial genomes shed light on interconnected biogeochemical processes in an aquifer system.</title>
        <authorList>
            <person name="Anantharaman K."/>
            <person name="Brown C.T."/>
            <person name="Hug L.A."/>
            <person name="Sharon I."/>
            <person name="Castelle C.J."/>
            <person name="Probst A.J."/>
            <person name="Thomas B.C."/>
            <person name="Singh A."/>
            <person name="Wilkins M.J."/>
            <person name="Karaoz U."/>
            <person name="Brodie E.L."/>
            <person name="Williams K.H."/>
            <person name="Hubbard S.S."/>
            <person name="Banfield J.F."/>
        </authorList>
    </citation>
    <scope>NUCLEOTIDE SEQUENCE [LARGE SCALE GENOMIC DNA]</scope>
</reference>
<keyword evidence="2" id="KW-1003">Cell membrane</keyword>
<feature type="transmembrane region" description="Helical" evidence="8">
    <location>
        <begin position="298"/>
        <end position="318"/>
    </location>
</feature>
<evidence type="ECO:0000256" key="4">
    <source>
        <dbReference type="ARBA" id="ARBA00022679"/>
    </source>
</evidence>
<keyword evidence="4" id="KW-0808">Transferase</keyword>
<evidence type="ECO:0000256" key="1">
    <source>
        <dbReference type="ARBA" id="ARBA00004651"/>
    </source>
</evidence>
<organism evidence="10 11">
    <name type="scientific">Candidatus Roizmanbacteria bacterium RIFCSPLOWO2_01_FULL_44_13</name>
    <dbReference type="NCBI Taxonomy" id="1802069"/>
    <lineage>
        <taxon>Bacteria</taxon>
        <taxon>Candidatus Roizmaniibacteriota</taxon>
    </lineage>
</organism>
<feature type="transmembrane region" description="Helical" evidence="8">
    <location>
        <begin position="211"/>
        <end position="229"/>
    </location>
</feature>
<gene>
    <name evidence="10" type="ORF">A2970_00485</name>
</gene>
<feature type="domain" description="Glycosyltransferase RgtA/B/C/D-like" evidence="9">
    <location>
        <begin position="71"/>
        <end position="224"/>
    </location>
</feature>
<dbReference type="EMBL" id="MGAT01000006">
    <property type="protein sequence ID" value="OGK53089.1"/>
    <property type="molecule type" value="Genomic_DNA"/>
</dbReference>
<dbReference type="InterPro" id="IPR050297">
    <property type="entry name" value="LipidA_mod_glycosyltrf_83"/>
</dbReference>
<comment type="caution">
    <text evidence="10">The sequence shown here is derived from an EMBL/GenBank/DDBJ whole genome shotgun (WGS) entry which is preliminary data.</text>
</comment>
<dbReference type="GO" id="GO:0005886">
    <property type="term" value="C:plasma membrane"/>
    <property type="evidence" value="ECO:0007669"/>
    <property type="project" value="UniProtKB-SubCell"/>
</dbReference>
<feature type="transmembrane region" description="Helical" evidence="8">
    <location>
        <begin position="6"/>
        <end position="23"/>
    </location>
</feature>
<evidence type="ECO:0000313" key="10">
    <source>
        <dbReference type="EMBL" id="OGK53089.1"/>
    </source>
</evidence>
<evidence type="ECO:0000256" key="6">
    <source>
        <dbReference type="ARBA" id="ARBA00022989"/>
    </source>
</evidence>
<keyword evidence="3" id="KW-0328">Glycosyltransferase</keyword>
<keyword evidence="5 8" id="KW-0812">Transmembrane</keyword>
<evidence type="ECO:0000256" key="3">
    <source>
        <dbReference type="ARBA" id="ARBA00022676"/>
    </source>
</evidence>
<dbReference type="InterPro" id="IPR038731">
    <property type="entry name" value="RgtA/B/C-like"/>
</dbReference>
<evidence type="ECO:0000256" key="5">
    <source>
        <dbReference type="ARBA" id="ARBA00022692"/>
    </source>
</evidence>
<evidence type="ECO:0000313" key="11">
    <source>
        <dbReference type="Proteomes" id="UP000178857"/>
    </source>
</evidence>
<feature type="transmembrane region" description="Helical" evidence="8">
    <location>
        <begin position="325"/>
        <end position="344"/>
    </location>
</feature>